<dbReference type="Gene3D" id="1.10.132.130">
    <property type="match status" value="1"/>
</dbReference>
<dbReference type="GO" id="GO:0051603">
    <property type="term" value="P:proteolysis involved in protein catabolic process"/>
    <property type="evidence" value="ECO:0000318"/>
    <property type="project" value="GO_Central"/>
</dbReference>
<evidence type="ECO:0000256" key="8">
    <source>
        <dbReference type="PIRSR" id="PIRSR019663-1"/>
    </source>
</evidence>
<keyword evidence="4" id="KW-0378">Hydrolase</keyword>
<feature type="signal peptide" evidence="9">
    <location>
        <begin position="1"/>
        <end position="28"/>
    </location>
</feature>
<keyword evidence="5" id="KW-0788">Thiol protease</keyword>
<keyword evidence="13" id="KW-1185">Reference proteome</keyword>
<dbReference type="Gramene" id="Pp3c8_16430V3.1">
    <property type="protein sequence ID" value="Pp3c8_16430V3.1"/>
    <property type="gene ID" value="Pp3c8_16430"/>
</dbReference>
<keyword evidence="7" id="KW-0325">Glycoprotein</keyword>
<evidence type="ECO:0000313" key="11">
    <source>
        <dbReference type="EMBL" id="PNR49743.1"/>
    </source>
</evidence>
<dbReference type="FunFam" id="1.10.132.130:FF:000001">
    <property type="entry name" value="Vacuolar-processing enzyme beta-isozyme"/>
    <property type="match status" value="1"/>
</dbReference>
<dbReference type="EnsemblPlants" id="Pp3c8_16430V3.1">
    <property type="protein sequence ID" value="Pp3c8_16430V3.1"/>
    <property type="gene ID" value="Pp3c8_16430"/>
</dbReference>
<feature type="chain" id="PRO_5043158231" description="Legumain prodomain domain-containing protein" evidence="9">
    <location>
        <begin position="29"/>
        <end position="495"/>
    </location>
</feature>
<dbReference type="Proteomes" id="UP000006727">
    <property type="component" value="Chromosome 8"/>
</dbReference>
<reference evidence="11 13" key="1">
    <citation type="journal article" date="2008" name="Science">
        <title>The Physcomitrella genome reveals evolutionary insights into the conquest of land by plants.</title>
        <authorList>
            <person name="Rensing S."/>
            <person name="Lang D."/>
            <person name="Zimmer A."/>
            <person name="Terry A."/>
            <person name="Salamov A."/>
            <person name="Shapiro H."/>
            <person name="Nishiyama T."/>
            <person name="Perroud P.-F."/>
            <person name="Lindquist E."/>
            <person name="Kamisugi Y."/>
            <person name="Tanahashi T."/>
            <person name="Sakakibara K."/>
            <person name="Fujita T."/>
            <person name="Oishi K."/>
            <person name="Shin-I T."/>
            <person name="Kuroki Y."/>
            <person name="Toyoda A."/>
            <person name="Suzuki Y."/>
            <person name="Hashimoto A."/>
            <person name="Yamaguchi K."/>
            <person name="Sugano A."/>
            <person name="Kohara Y."/>
            <person name="Fujiyama A."/>
            <person name="Anterola A."/>
            <person name="Aoki S."/>
            <person name="Ashton N."/>
            <person name="Barbazuk W.B."/>
            <person name="Barker E."/>
            <person name="Bennetzen J."/>
            <person name="Bezanilla M."/>
            <person name="Blankenship R."/>
            <person name="Cho S.H."/>
            <person name="Dutcher S."/>
            <person name="Estelle M."/>
            <person name="Fawcett J.A."/>
            <person name="Gundlach H."/>
            <person name="Hanada K."/>
            <person name="Heyl A."/>
            <person name="Hicks K.A."/>
            <person name="Hugh J."/>
            <person name="Lohr M."/>
            <person name="Mayer K."/>
            <person name="Melkozernov A."/>
            <person name="Murata T."/>
            <person name="Nelson D."/>
            <person name="Pils B."/>
            <person name="Prigge M."/>
            <person name="Reiss B."/>
            <person name="Renner T."/>
            <person name="Rombauts S."/>
            <person name="Rushton P."/>
            <person name="Sanderfoot A."/>
            <person name="Schween G."/>
            <person name="Shiu S.-H."/>
            <person name="Stueber K."/>
            <person name="Theodoulou F.L."/>
            <person name="Tu H."/>
            <person name="Van de Peer Y."/>
            <person name="Verrier P.J."/>
            <person name="Waters E."/>
            <person name="Wood A."/>
            <person name="Yang L."/>
            <person name="Cove D."/>
            <person name="Cuming A."/>
            <person name="Hasebe M."/>
            <person name="Lucas S."/>
            <person name="Mishler D.B."/>
            <person name="Reski R."/>
            <person name="Grigoriev I."/>
            <person name="Quatrano R.S."/>
            <person name="Boore J.L."/>
        </authorList>
    </citation>
    <scope>NUCLEOTIDE SEQUENCE [LARGE SCALE GENOMIC DNA]</scope>
    <source>
        <strain evidence="12 13">cv. Gransden 2004</strain>
    </source>
</reference>
<evidence type="ECO:0000313" key="13">
    <source>
        <dbReference type="Proteomes" id="UP000006727"/>
    </source>
</evidence>
<evidence type="ECO:0000256" key="4">
    <source>
        <dbReference type="ARBA" id="ARBA00022801"/>
    </source>
</evidence>
<dbReference type="PaxDb" id="3218-PP1S114_106V6.2"/>
<evidence type="ECO:0000256" key="6">
    <source>
        <dbReference type="ARBA" id="ARBA00023157"/>
    </source>
</evidence>
<dbReference type="FunFam" id="3.40.50.1460:FF:000005">
    <property type="entry name" value="Vacuolar-processing enzyme beta-isozyme"/>
    <property type="match status" value="1"/>
</dbReference>
<dbReference type="Pfam" id="PF20985">
    <property type="entry name" value="Legum_prodom"/>
    <property type="match status" value="1"/>
</dbReference>
<feature type="active site" description="Nucleophile" evidence="8">
    <location>
        <position position="212"/>
    </location>
</feature>
<comment type="similarity">
    <text evidence="1">Belongs to the peptidase C13 family.</text>
</comment>
<dbReference type="EMBL" id="ABEU02000008">
    <property type="protein sequence ID" value="PNR49743.1"/>
    <property type="molecule type" value="Genomic_DNA"/>
</dbReference>
<evidence type="ECO:0000313" key="12">
    <source>
        <dbReference type="EnsemblPlants" id="Pp3c8_16430V3.1"/>
    </source>
</evidence>
<dbReference type="GO" id="GO:0005773">
    <property type="term" value="C:vacuole"/>
    <property type="evidence" value="ECO:0007669"/>
    <property type="project" value="GOC"/>
</dbReference>
<evidence type="ECO:0000259" key="10">
    <source>
        <dbReference type="Pfam" id="PF20985"/>
    </source>
</evidence>
<dbReference type="InterPro" id="IPR043577">
    <property type="entry name" value="AE"/>
</dbReference>
<dbReference type="PANTHER" id="PTHR12000:SF42">
    <property type="entry name" value="LEGUMAIN"/>
    <property type="match status" value="1"/>
</dbReference>
<dbReference type="InterPro" id="IPR046427">
    <property type="entry name" value="Legumain_prodom_sf"/>
</dbReference>
<dbReference type="Pfam" id="PF01650">
    <property type="entry name" value="Peptidase_C13"/>
    <property type="match status" value="1"/>
</dbReference>
<dbReference type="FunCoup" id="A0A2K1K7I8">
    <property type="interactions" value="519"/>
</dbReference>
<dbReference type="STRING" id="3218.A0A2K1K7I8"/>
<dbReference type="OrthoDB" id="192611at2759"/>
<feature type="active site" evidence="8">
    <location>
        <position position="170"/>
    </location>
</feature>
<protein>
    <recommendedName>
        <fullName evidence="10">Legumain prodomain domain-containing protein</fullName>
    </recommendedName>
</protein>
<feature type="domain" description="Legumain prodomain" evidence="10">
    <location>
        <begin position="380"/>
        <end position="475"/>
    </location>
</feature>
<evidence type="ECO:0000256" key="2">
    <source>
        <dbReference type="ARBA" id="ARBA00022670"/>
    </source>
</evidence>
<dbReference type="PIRSF" id="PIRSF500139">
    <property type="entry name" value="AE"/>
    <property type="match status" value="1"/>
</dbReference>
<dbReference type="PANTHER" id="PTHR12000">
    <property type="entry name" value="HEMOGLOBINASE FAMILY MEMBER"/>
    <property type="match status" value="1"/>
</dbReference>
<dbReference type="GeneID" id="112285791"/>
<dbReference type="GO" id="GO:0006624">
    <property type="term" value="P:vacuolar protein processing"/>
    <property type="evidence" value="ECO:0000318"/>
    <property type="project" value="GO_Central"/>
</dbReference>
<dbReference type="InterPro" id="IPR001096">
    <property type="entry name" value="Peptidase_C13"/>
</dbReference>
<dbReference type="PIRSF" id="PIRSF019663">
    <property type="entry name" value="Legumain"/>
    <property type="match status" value="1"/>
</dbReference>
<dbReference type="PRINTS" id="PR00776">
    <property type="entry name" value="HEMOGLOBNASE"/>
</dbReference>
<evidence type="ECO:0000256" key="1">
    <source>
        <dbReference type="ARBA" id="ARBA00009941"/>
    </source>
</evidence>
<reference evidence="11 13" key="2">
    <citation type="journal article" date="2018" name="Plant J.">
        <title>The Physcomitrella patens chromosome-scale assembly reveals moss genome structure and evolution.</title>
        <authorList>
            <person name="Lang D."/>
            <person name="Ullrich K.K."/>
            <person name="Murat F."/>
            <person name="Fuchs J."/>
            <person name="Jenkins J."/>
            <person name="Haas F.B."/>
            <person name="Piednoel M."/>
            <person name="Gundlach H."/>
            <person name="Van Bel M."/>
            <person name="Meyberg R."/>
            <person name="Vives C."/>
            <person name="Morata J."/>
            <person name="Symeonidi A."/>
            <person name="Hiss M."/>
            <person name="Muchero W."/>
            <person name="Kamisugi Y."/>
            <person name="Saleh O."/>
            <person name="Blanc G."/>
            <person name="Decker E.L."/>
            <person name="van Gessel N."/>
            <person name="Grimwood J."/>
            <person name="Hayes R.D."/>
            <person name="Graham S.W."/>
            <person name="Gunter L.E."/>
            <person name="McDaniel S.F."/>
            <person name="Hoernstein S.N.W."/>
            <person name="Larsson A."/>
            <person name="Li F.W."/>
            <person name="Perroud P.F."/>
            <person name="Phillips J."/>
            <person name="Ranjan P."/>
            <person name="Rokshar D.S."/>
            <person name="Rothfels C.J."/>
            <person name="Schneider L."/>
            <person name="Shu S."/>
            <person name="Stevenson D.W."/>
            <person name="Thummler F."/>
            <person name="Tillich M."/>
            <person name="Villarreal Aguilar J.C."/>
            <person name="Widiez T."/>
            <person name="Wong G.K."/>
            <person name="Wymore A."/>
            <person name="Zhang Y."/>
            <person name="Zimmer A.D."/>
            <person name="Quatrano R.S."/>
            <person name="Mayer K.F.X."/>
            <person name="Goodstein D."/>
            <person name="Casacuberta J.M."/>
            <person name="Vandepoele K."/>
            <person name="Reski R."/>
            <person name="Cuming A.C."/>
            <person name="Tuskan G.A."/>
            <person name="Maumus F."/>
            <person name="Salse J."/>
            <person name="Schmutz J."/>
            <person name="Rensing S.A."/>
        </authorList>
    </citation>
    <scope>NUCLEOTIDE SEQUENCE [LARGE SCALE GENOMIC DNA]</scope>
    <source>
        <strain evidence="12 13">cv. Gransden 2004</strain>
    </source>
</reference>
<sequence length="495" mass="54015">MQPLASMATRRGLLLVLVVALCEVSALGRTPLWDGNIMMPTGEGHKGEEGTRWAILIAGSAGYWNYRHQADVCHAYQILKRGGLKDENIIVFMHDDIAYHPENPYPGTIINKPDGPDVYQGVPKDYTGSDVTVSNLYAAILGDKSAIEGGTGKVVDSGPNDHIFIYYSDHGGPGVLGMPNPPNLYADDFVGILKKKAAAGTFKELVIYLEACESGSIFEGLLPEGLNIYVTTASNAVESSWGTYCPGMYPSPPSEYGTCLGDLYSVAWMEDTEKENLKKETLEDQYLIVKSRTSNHNTYRSGSHVMQYGDLKIDVEELERYLGFDPANENVTKPGLSELSPVNSDIVTHVPQREADLVHLKHKFYNAKKGSLREANAASELAKTILHRRHLDDSVRLIGELLFAGEDALQKLGAVRPAGSVVVDDWACLKNMVRIFEASCGPLTQYGMKHMRAFANICNAGINSSRMSLASLEVCKISTSVDLGIWSPVTSGFSA</sequence>
<keyword evidence="2" id="KW-0645">Protease</keyword>
<dbReference type="GO" id="GO:0004197">
    <property type="term" value="F:cysteine-type endopeptidase activity"/>
    <property type="evidence" value="ECO:0000318"/>
    <property type="project" value="GO_Central"/>
</dbReference>
<evidence type="ECO:0000256" key="5">
    <source>
        <dbReference type="ARBA" id="ARBA00022807"/>
    </source>
</evidence>
<dbReference type="EnsemblPlants" id="Pp3c8_16430V3.2">
    <property type="protein sequence ID" value="Pp3c8_16430V3.2"/>
    <property type="gene ID" value="Pp3c8_16430"/>
</dbReference>
<evidence type="ECO:0000256" key="9">
    <source>
        <dbReference type="SAM" id="SignalP"/>
    </source>
</evidence>
<dbReference type="RefSeq" id="XP_024382719.1">
    <property type="nucleotide sequence ID" value="XM_024526951.2"/>
</dbReference>
<dbReference type="CDD" id="cd21115">
    <property type="entry name" value="legumain_C"/>
    <property type="match status" value="1"/>
</dbReference>
<dbReference type="Gene3D" id="3.40.50.1460">
    <property type="match status" value="1"/>
</dbReference>
<gene>
    <name evidence="12" type="primary">LOC112285791</name>
    <name evidence="11" type="ORF">PHYPA_011639</name>
</gene>
<proteinExistence type="inferred from homology"/>
<keyword evidence="3 9" id="KW-0732">Signal</keyword>
<dbReference type="InterPro" id="IPR048501">
    <property type="entry name" value="Legum_prodom"/>
</dbReference>
<evidence type="ECO:0000256" key="7">
    <source>
        <dbReference type="ARBA" id="ARBA00023180"/>
    </source>
</evidence>
<dbReference type="Gramene" id="Pp3c8_16430V3.2">
    <property type="protein sequence ID" value="Pp3c8_16430V3.2"/>
    <property type="gene ID" value="Pp3c8_16430"/>
</dbReference>
<name>A0A2K1K7I8_PHYPA</name>
<dbReference type="Gramene" id="Pp3c8_16430V3.3">
    <property type="protein sequence ID" value="Pp3c8_16430V3.3"/>
    <property type="gene ID" value="Pp3c8_16430"/>
</dbReference>
<dbReference type="OMA" id="CAREKST"/>
<dbReference type="EnsemblPlants" id="Pp3c8_16430V3.3">
    <property type="protein sequence ID" value="Pp3c8_16430V3.3"/>
    <property type="gene ID" value="Pp3c8_16430"/>
</dbReference>
<evidence type="ECO:0000256" key="3">
    <source>
        <dbReference type="ARBA" id="ARBA00022729"/>
    </source>
</evidence>
<dbReference type="AlphaFoldDB" id="A0A2K1K7I8"/>
<reference evidence="12" key="3">
    <citation type="submission" date="2020-12" db="UniProtKB">
        <authorList>
            <consortium name="EnsemblPlants"/>
        </authorList>
    </citation>
    <scope>IDENTIFICATION</scope>
</reference>
<dbReference type="KEGG" id="ppp:112285791"/>
<accession>A0A2K1K7I8</accession>
<keyword evidence="6" id="KW-1015">Disulfide bond</keyword>
<organism evidence="11">
    <name type="scientific">Physcomitrium patens</name>
    <name type="common">Spreading-leaved earth moss</name>
    <name type="synonym">Physcomitrella patens</name>
    <dbReference type="NCBI Taxonomy" id="3218"/>
    <lineage>
        <taxon>Eukaryota</taxon>
        <taxon>Viridiplantae</taxon>
        <taxon>Streptophyta</taxon>
        <taxon>Embryophyta</taxon>
        <taxon>Bryophyta</taxon>
        <taxon>Bryophytina</taxon>
        <taxon>Bryopsida</taxon>
        <taxon>Funariidae</taxon>
        <taxon>Funariales</taxon>
        <taxon>Funariaceae</taxon>
        <taxon>Physcomitrium</taxon>
    </lineage>
</organism>